<accession>A0AAN1XVQ7</accession>
<dbReference type="AlphaFoldDB" id="A0AAN1XVQ7"/>
<dbReference type="PANTHER" id="PTHR23028:SF131">
    <property type="entry name" value="BLR2367 PROTEIN"/>
    <property type="match status" value="1"/>
</dbReference>
<keyword evidence="1" id="KW-0472">Membrane</keyword>
<protein>
    <submittedName>
        <fullName evidence="3">Acyltransferase</fullName>
    </submittedName>
</protein>
<dbReference type="PANTHER" id="PTHR23028">
    <property type="entry name" value="ACETYLTRANSFERASE"/>
    <property type="match status" value="1"/>
</dbReference>
<dbReference type="GO" id="GO:0016747">
    <property type="term" value="F:acyltransferase activity, transferring groups other than amino-acyl groups"/>
    <property type="evidence" value="ECO:0007669"/>
    <property type="project" value="InterPro"/>
</dbReference>
<feature type="transmembrane region" description="Helical" evidence="1">
    <location>
        <begin position="147"/>
        <end position="170"/>
    </location>
</feature>
<feature type="transmembrane region" description="Helical" evidence="1">
    <location>
        <begin position="324"/>
        <end position="349"/>
    </location>
</feature>
<dbReference type="GO" id="GO:0016020">
    <property type="term" value="C:membrane"/>
    <property type="evidence" value="ECO:0007669"/>
    <property type="project" value="TreeGrafter"/>
</dbReference>
<dbReference type="Pfam" id="PF01757">
    <property type="entry name" value="Acyl_transf_3"/>
    <property type="match status" value="1"/>
</dbReference>
<feature type="transmembrane region" description="Helical" evidence="1">
    <location>
        <begin position="21"/>
        <end position="38"/>
    </location>
</feature>
<organism evidence="3 4">
    <name type="scientific">Vulcanimicrobium alpinum</name>
    <dbReference type="NCBI Taxonomy" id="3016050"/>
    <lineage>
        <taxon>Bacteria</taxon>
        <taxon>Bacillati</taxon>
        <taxon>Vulcanimicrobiota</taxon>
        <taxon>Vulcanimicrobiia</taxon>
        <taxon>Vulcanimicrobiales</taxon>
        <taxon>Vulcanimicrobiaceae</taxon>
        <taxon>Vulcanimicrobium</taxon>
    </lineage>
</organism>
<keyword evidence="3" id="KW-0012">Acyltransferase</keyword>
<dbReference type="EMBL" id="AP025523">
    <property type="protein sequence ID" value="BDE06286.1"/>
    <property type="molecule type" value="Genomic_DNA"/>
</dbReference>
<dbReference type="InterPro" id="IPR002656">
    <property type="entry name" value="Acyl_transf_3_dom"/>
</dbReference>
<feature type="transmembrane region" description="Helical" evidence="1">
    <location>
        <begin position="203"/>
        <end position="221"/>
    </location>
</feature>
<feature type="transmembrane region" description="Helical" evidence="1">
    <location>
        <begin position="291"/>
        <end position="312"/>
    </location>
</feature>
<keyword evidence="4" id="KW-1185">Reference proteome</keyword>
<feature type="transmembrane region" description="Helical" evidence="1">
    <location>
        <begin position="258"/>
        <end position="279"/>
    </location>
</feature>
<keyword evidence="3" id="KW-0808">Transferase</keyword>
<evidence type="ECO:0000259" key="2">
    <source>
        <dbReference type="Pfam" id="PF01757"/>
    </source>
</evidence>
<proteinExistence type="predicted"/>
<feature type="transmembrane region" description="Helical" evidence="1">
    <location>
        <begin position="177"/>
        <end position="197"/>
    </location>
</feature>
<gene>
    <name evidence="3" type="ORF">WPS_15620</name>
</gene>
<evidence type="ECO:0000256" key="1">
    <source>
        <dbReference type="SAM" id="Phobius"/>
    </source>
</evidence>
<dbReference type="Proteomes" id="UP001317532">
    <property type="component" value="Chromosome"/>
</dbReference>
<feature type="transmembrane region" description="Helical" evidence="1">
    <location>
        <begin position="58"/>
        <end position="79"/>
    </location>
</feature>
<keyword evidence="1" id="KW-0812">Transmembrane</keyword>
<name>A0AAN1XVQ7_UNVUL</name>
<dbReference type="KEGG" id="vab:WPS_15620"/>
<keyword evidence="1" id="KW-1133">Transmembrane helix</keyword>
<dbReference type="RefSeq" id="WP_317997257.1">
    <property type="nucleotide sequence ID" value="NZ_AP025523.1"/>
</dbReference>
<feature type="transmembrane region" description="Helical" evidence="1">
    <location>
        <begin position="233"/>
        <end position="252"/>
    </location>
</feature>
<feature type="domain" description="Acyltransferase 3" evidence="2">
    <location>
        <begin position="20"/>
        <end position="344"/>
    </location>
</feature>
<sequence length="395" mass="43167">MLEQPYRVATSDAPQMVIKNVQALRGIAALLVVLFHMGDVQGLERRYISPELDLTQVFGWFGWAGVDLFFVISGFIMVVTTWNQFAKPRAGIRFFLRRLVRVYPAYWLVLVPVFVVYVIRPDFVNAHGTRPDVLASFLLLPQAGDPLLLVSWSLVFEMEFYLVFAIALLLPRRFLPYVVGAWVLAIVVAANLVSFTANPYGTLLGSWLSLEFIFGMIVGALTMSNALRRPVTALAAGTLVLGAAFVAMASPLHVEFPVWAQIAGIALPFAVLLYGAVGVERLRSWQAPSALVLLGDASYAIYLWHVPVLSAFGRCVELLHLHGAAAHAVVDLLFVAAVMLVGIAVYRYLERPLTRALNRRIGSVDGATPPLAVSRLEAAPDAPAPERPAASVPHA</sequence>
<feature type="transmembrane region" description="Helical" evidence="1">
    <location>
        <begin position="100"/>
        <end position="119"/>
    </location>
</feature>
<reference evidence="3 4" key="1">
    <citation type="journal article" date="2022" name="ISME Commun">
        <title>Vulcanimicrobium alpinus gen. nov. sp. nov., the first cultivated representative of the candidate phylum 'Eremiobacterota', is a metabolically versatile aerobic anoxygenic phototroph.</title>
        <authorList>
            <person name="Yabe S."/>
            <person name="Muto K."/>
            <person name="Abe K."/>
            <person name="Yokota A."/>
            <person name="Staudigel H."/>
            <person name="Tebo B.M."/>
        </authorList>
    </citation>
    <scope>NUCLEOTIDE SEQUENCE [LARGE SCALE GENOMIC DNA]</scope>
    <source>
        <strain evidence="3 4">WC8-2</strain>
    </source>
</reference>
<evidence type="ECO:0000313" key="4">
    <source>
        <dbReference type="Proteomes" id="UP001317532"/>
    </source>
</evidence>
<dbReference type="GO" id="GO:0000271">
    <property type="term" value="P:polysaccharide biosynthetic process"/>
    <property type="evidence" value="ECO:0007669"/>
    <property type="project" value="TreeGrafter"/>
</dbReference>
<dbReference type="InterPro" id="IPR050879">
    <property type="entry name" value="Acyltransferase_3"/>
</dbReference>
<evidence type="ECO:0000313" key="3">
    <source>
        <dbReference type="EMBL" id="BDE06286.1"/>
    </source>
</evidence>